<dbReference type="Proteomes" id="UP000217250">
    <property type="component" value="Chromosome"/>
</dbReference>
<dbReference type="GeneID" id="84807961"/>
<gene>
    <name evidence="5 8" type="primary">prmC</name>
    <name evidence="8" type="ORF">CGC50_05205</name>
</gene>
<dbReference type="NCBIfam" id="TIGR03534">
    <property type="entry name" value="RF_mod_PrmC"/>
    <property type="match status" value="1"/>
</dbReference>
<comment type="similarity">
    <text evidence="5">Belongs to the protein N5-glutamine methyltransferase family. PrmC subfamily.</text>
</comment>
<dbReference type="PROSITE" id="PS00092">
    <property type="entry name" value="N6_MTASE"/>
    <property type="match status" value="1"/>
</dbReference>
<feature type="binding site" evidence="5">
    <location>
        <begin position="120"/>
        <end position="124"/>
    </location>
    <ligand>
        <name>S-adenosyl-L-methionine</name>
        <dbReference type="ChEBI" id="CHEBI:59789"/>
    </ligand>
</feature>
<dbReference type="InterPro" id="IPR002052">
    <property type="entry name" value="DNA_methylase_N6_adenine_CS"/>
</dbReference>
<dbReference type="AlphaFoldDB" id="A0A250FRM7"/>
<dbReference type="SUPFAM" id="SSF53335">
    <property type="entry name" value="S-adenosyl-L-methionine-dependent methyltransferases"/>
    <property type="match status" value="1"/>
</dbReference>
<dbReference type="InterPro" id="IPR019874">
    <property type="entry name" value="RF_methyltr_PrmC"/>
</dbReference>
<dbReference type="InterPro" id="IPR007848">
    <property type="entry name" value="Small_mtfrase_dom"/>
</dbReference>
<dbReference type="CDD" id="cd02440">
    <property type="entry name" value="AdoMet_MTases"/>
    <property type="match status" value="1"/>
</dbReference>
<dbReference type="GO" id="GO:0032259">
    <property type="term" value="P:methylation"/>
    <property type="evidence" value="ECO:0007669"/>
    <property type="project" value="UniProtKB-KW"/>
</dbReference>
<dbReference type="Pfam" id="PF17827">
    <property type="entry name" value="PrmC_N"/>
    <property type="match status" value="1"/>
</dbReference>
<sequence length="281" mass="31993">MTVGDFKRYFVQHFLSYDMAERTSILSIIMEETLGMNQVEAILYHDQEIAQEKKMELQRVCQELSKNIPIQYIYQKAHFLGLSLYVDSRVLIPRQETEELVDWIVTSYMAAPQLRILDIGTGSGAIAIALKKHLPQASLTAIDISEGALAVAQQNAKRHGVAITFLQQDILGVEDLGTSYDIIVSNPPYVRELEKKEMHANVLDYEPSLALFVPDDNPLLFYEKIAEIAARNLTEEGTLYFEINQYLGQQTLEMLHKKGFKALLRKDLNDNDRMIRAGRAI</sequence>
<evidence type="ECO:0000256" key="1">
    <source>
        <dbReference type="ARBA" id="ARBA00022603"/>
    </source>
</evidence>
<feature type="domain" description="Release factor glutamine methyltransferase N-terminal" evidence="7">
    <location>
        <begin position="27"/>
        <end position="73"/>
    </location>
</feature>
<dbReference type="InterPro" id="IPR040758">
    <property type="entry name" value="PrmC_N"/>
</dbReference>
<feature type="binding site" evidence="5">
    <location>
        <position position="186"/>
    </location>
    <ligand>
        <name>S-adenosyl-L-methionine</name>
        <dbReference type="ChEBI" id="CHEBI:59789"/>
    </ligand>
</feature>
<name>A0A250FRM7_9FLAO</name>
<dbReference type="OrthoDB" id="9800643at2"/>
<keyword evidence="3 5" id="KW-0949">S-adenosyl-L-methionine</keyword>
<evidence type="ECO:0000256" key="2">
    <source>
        <dbReference type="ARBA" id="ARBA00022679"/>
    </source>
</evidence>
<feature type="domain" description="Methyltransferase small" evidence="6">
    <location>
        <begin position="112"/>
        <end position="197"/>
    </location>
</feature>
<dbReference type="Pfam" id="PF05175">
    <property type="entry name" value="MTS"/>
    <property type="match status" value="1"/>
</dbReference>
<protein>
    <recommendedName>
        <fullName evidence="5">Release factor glutamine methyltransferase</fullName>
        <shortName evidence="5">RF MTase</shortName>
        <ecNumber evidence="5">2.1.1.297</ecNumber>
    </recommendedName>
    <alternativeName>
        <fullName evidence="5">N5-glutamine methyltransferase PrmC</fullName>
    </alternativeName>
    <alternativeName>
        <fullName evidence="5">Protein-(glutamine-N5) MTase PrmC</fullName>
    </alternativeName>
    <alternativeName>
        <fullName evidence="5">Protein-glutamine N-methyltransferase PrmC</fullName>
    </alternativeName>
</protein>
<feature type="binding site" evidence="5">
    <location>
        <begin position="186"/>
        <end position="189"/>
    </location>
    <ligand>
        <name>substrate</name>
    </ligand>
</feature>
<dbReference type="PANTHER" id="PTHR18895:SF74">
    <property type="entry name" value="MTRF1L RELEASE FACTOR GLUTAMINE METHYLTRANSFERASE"/>
    <property type="match status" value="1"/>
</dbReference>
<dbReference type="EMBL" id="CP022386">
    <property type="protein sequence ID" value="ATA86617.1"/>
    <property type="molecule type" value="Genomic_DNA"/>
</dbReference>
<dbReference type="GO" id="GO:0102559">
    <property type="term" value="F:peptide chain release factor N(5)-glutamine methyltransferase activity"/>
    <property type="evidence" value="ECO:0007669"/>
    <property type="project" value="UniProtKB-EC"/>
</dbReference>
<dbReference type="InterPro" id="IPR050320">
    <property type="entry name" value="N5-glutamine_MTase"/>
</dbReference>
<dbReference type="PANTHER" id="PTHR18895">
    <property type="entry name" value="HEMK METHYLTRANSFERASE"/>
    <property type="match status" value="1"/>
</dbReference>
<evidence type="ECO:0000256" key="5">
    <source>
        <dbReference type="HAMAP-Rule" id="MF_02126"/>
    </source>
</evidence>
<dbReference type="InterPro" id="IPR004556">
    <property type="entry name" value="HemK-like"/>
</dbReference>
<dbReference type="HAMAP" id="MF_02126">
    <property type="entry name" value="RF_methyltr_PrmC"/>
    <property type="match status" value="1"/>
</dbReference>
<evidence type="ECO:0000313" key="9">
    <source>
        <dbReference type="Proteomes" id="UP000217250"/>
    </source>
</evidence>
<dbReference type="Gene3D" id="3.40.50.150">
    <property type="entry name" value="Vaccinia Virus protein VP39"/>
    <property type="match status" value="1"/>
</dbReference>
<dbReference type="KEGG" id="cgh:CGC50_05205"/>
<accession>A0A250FRM7</accession>
<dbReference type="GO" id="GO:0003676">
    <property type="term" value="F:nucleic acid binding"/>
    <property type="evidence" value="ECO:0007669"/>
    <property type="project" value="InterPro"/>
</dbReference>
<evidence type="ECO:0000259" key="7">
    <source>
        <dbReference type="Pfam" id="PF17827"/>
    </source>
</evidence>
<keyword evidence="2 5" id="KW-0808">Transferase</keyword>
<dbReference type="Gene3D" id="1.10.8.10">
    <property type="entry name" value="DNA helicase RuvA subunit, C-terminal domain"/>
    <property type="match status" value="1"/>
</dbReference>
<dbReference type="NCBIfam" id="TIGR00536">
    <property type="entry name" value="hemK_fam"/>
    <property type="match status" value="1"/>
</dbReference>
<proteinExistence type="inferred from homology"/>
<evidence type="ECO:0000313" key="8">
    <source>
        <dbReference type="EMBL" id="ATA86617.1"/>
    </source>
</evidence>
<organism evidence="8 9">
    <name type="scientific">Capnocytophaga gingivalis</name>
    <dbReference type="NCBI Taxonomy" id="1017"/>
    <lineage>
        <taxon>Bacteria</taxon>
        <taxon>Pseudomonadati</taxon>
        <taxon>Bacteroidota</taxon>
        <taxon>Flavobacteriia</taxon>
        <taxon>Flavobacteriales</taxon>
        <taxon>Flavobacteriaceae</taxon>
        <taxon>Capnocytophaga</taxon>
    </lineage>
</organism>
<dbReference type="RefSeq" id="WP_095909971.1">
    <property type="nucleotide sequence ID" value="NZ_CP022386.1"/>
</dbReference>
<dbReference type="InterPro" id="IPR029063">
    <property type="entry name" value="SAM-dependent_MTases_sf"/>
</dbReference>
<comment type="catalytic activity">
    <reaction evidence="4 5">
        <text>L-glutaminyl-[peptide chain release factor] + S-adenosyl-L-methionine = N(5)-methyl-L-glutaminyl-[peptide chain release factor] + S-adenosyl-L-homocysteine + H(+)</text>
        <dbReference type="Rhea" id="RHEA:42896"/>
        <dbReference type="Rhea" id="RHEA-COMP:10271"/>
        <dbReference type="Rhea" id="RHEA-COMP:10272"/>
        <dbReference type="ChEBI" id="CHEBI:15378"/>
        <dbReference type="ChEBI" id="CHEBI:30011"/>
        <dbReference type="ChEBI" id="CHEBI:57856"/>
        <dbReference type="ChEBI" id="CHEBI:59789"/>
        <dbReference type="ChEBI" id="CHEBI:61891"/>
        <dbReference type="EC" id="2.1.1.297"/>
    </reaction>
</comment>
<evidence type="ECO:0000259" key="6">
    <source>
        <dbReference type="Pfam" id="PF05175"/>
    </source>
</evidence>
<evidence type="ECO:0000256" key="3">
    <source>
        <dbReference type="ARBA" id="ARBA00022691"/>
    </source>
</evidence>
<reference evidence="9" key="1">
    <citation type="submission" date="2017-06" db="EMBL/GenBank/DDBJ databases">
        <title>Capnocytophaga spp. assemblies.</title>
        <authorList>
            <person name="Gulvik C.A."/>
        </authorList>
    </citation>
    <scope>NUCLEOTIDE SEQUENCE [LARGE SCALE GENOMIC DNA]</scope>
    <source>
        <strain evidence="9">H1496</strain>
    </source>
</reference>
<feature type="binding site" evidence="5">
    <location>
        <position position="143"/>
    </location>
    <ligand>
        <name>S-adenosyl-L-methionine</name>
        <dbReference type="ChEBI" id="CHEBI:59789"/>
    </ligand>
</feature>
<comment type="caution">
    <text evidence="5">Lacks conserved residue(s) required for the propagation of feature annotation.</text>
</comment>
<comment type="function">
    <text evidence="5">Methylates the class 1 translation termination release factors RF1/PrfA and RF2/PrfB on the glutamine residue of the universally conserved GGQ motif.</text>
</comment>
<keyword evidence="1 5" id="KW-0489">Methyltransferase</keyword>
<dbReference type="EC" id="2.1.1.297" evidence="5"/>
<evidence type="ECO:0000256" key="4">
    <source>
        <dbReference type="ARBA" id="ARBA00048391"/>
    </source>
</evidence>